<dbReference type="Gene3D" id="3.40.50.300">
    <property type="entry name" value="P-loop containing nucleotide triphosphate hydrolases"/>
    <property type="match status" value="1"/>
</dbReference>
<dbReference type="GO" id="GO:0005524">
    <property type="term" value="F:ATP binding"/>
    <property type="evidence" value="ECO:0007669"/>
    <property type="project" value="InterPro"/>
</dbReference>
<reference evidence="2" key="1">
    <citation type="journal article" date="2021" name="PeerJ">
        <title>Extensive microbial diversity within the chicken gut microbiome revealed by metagenomics and culture.</title>
        <authorList>
            <person name="Gilroy R."/>
            <person name="Ravi A."/>
            <person name="Getino M."/>
            <person name="Pursley I."/>
            <person name="Horton D.L."/>
            <person name="Alikhan N.F."/>
            <person name="Baker D."/>
            <person name="Gharbi K."/>
            <person name="Hall N."/>
            <person name="Watson M."/>
            <person name="Adriaenssens E.M."/>
            <person name="Foster-Nyarko E."/>
            <person name="Jarju S."/>
            <person name="Secka A."/>
            <person name="Antonio M."/>
            <person name="Oren A."/>
            <person name="Chaudhuri R.R."/>
            <person name="La Ragione R."/>
            <person name="Hildebrand F."/>
            <person name="Pallen M.J."/>
        </authorList>
    </citation>
    <scope>NUCLEOTIDE SEQUENCE</scope>
    <source>
        <strain evidence="2">ChiGjej1B1-13045</strain>
    </source>
</reference>
<dbReference type="InterPro" id="IPR003593">
    <property type="entry name" value="AAA+_ATPase"/>
</dbReference>
<dbReference type="InterPro" id="IPR027417">
    <property type="entry name" value="P-loop_NTPase"/>
</dbReference>
<dbReference type="EMBL" id="DXCD01000175">
    <property type="protein sequence ID" value="HIZ13588.1"/>
    <property type="molecule type" value="Genomic_DNA"/>
</dbReference>
<proteinExistence type="predicted"/>
<dbReference type="Pfam" id="PF00485">
    <property type="entry name" value="PRK"/>
    <property type="match status" value="1"/>
</dbReference>
<comment type="caution">
    <text evidence="2">The sequence shown here is derived from an EMBL/GenBank/DDBJ whole genome shotgun (WGS) entry which is preliminary data.</text>
</comment>
<name>A0A9D2IJN7_9FIRM</name>
<reference evidence="2" key="2">
    <citation type="submission" date="2021-04" db="EMBL/GenBank/DDBJ databases">
        <authorList>
            <person name="Gilroy R."/>
        </authorList>
    </citation>
    <scope>NUCLEOTIDE SEQUENCE</scope>
    <source>
        <strain evidence="2">ChiGjej1B1-13045</strain>
    </source>
</reference>
<sequence>MEERKCRVRVDGETREYPAGTTYQAIAEDYQARYEHQIVLVFAGQNHLQELRKRVEKDCEIRFVTTGDAIGHATYKRSMCFLLVKAVHDVAGHDKIERVRIHFSVDKGYYCTVEGGVKVTEDFLEKVSARMKELSAEKIRIGKRSVHTDDAVEMFHRHGMYDKERLFEYRRVSKVNIYSMNEFEDYYYGYMVPDAGCLKYFSLHLYDEGFVIQMPSKDRPEEVPEFKPSPKLFQVLKQSVVWGDCQDIETVGALNDMVTKGDMREVVLVQEAHQERQIGEIAKQIADREHTRFVLIAGPSSSGKTTFSHRLSIQLRVNGLKPHPIAVDNYFVDRENTPRDKDGNYNFECLEAIDIVKFNEDMKALLEGEEVYLPVFDFKSGKRKYENRPKKLGPQDILVIEGIHCLNPRLTEMMGDENKFKIYISALTQLNIDEHNRIPTTDGRLIRRLVRDARTRGASAMKTISMWPSVRRGEEENIFPFQEQADVMFNSSLLYELAVLKQYVEPLLFGVDKDSEEYLEAKRLLKFFDYFVGIGSEYVPTNSLLREFIGGGCFHV</sequence>
<dbReference type="InterPro" id="IPR018163">
    <property type="entry name" value="Thr/Ala-tRNA-synth_IIc_edit"/>
</dbReference>
<dbReference type="SMART" id="SM00382">
    <property type="entry name" value="AAA"/>
    <property type="match status" value="1"/>
</dbReference>
<dbReference type="CDD" id="cd02028">
    <property type="entry name" value="UMPK_like"/>
    <property type="match status" value="1"/>
</dbReference>
<dbReference type="Gene3D" id="3.30.980.10">
    <property type="entry name" value="Threonyl-trna Synthetase, Chain A, domain 2"/>
    <property type="match status" value="1"/>
</dbReference>
<dbReference type="PANTHER" id="PTHR10285">
    <property type="entry name" value="URIDINE KINASE"/>
    <property type="match status" value="1"/>
</dbReference>
<dbReference type="SUPFAM" id="SSF52540">
    <property type="entry name" value="P-loop containing nucleoside triphosphate hydrolases"/>
    <property type="match status" value="1"/>
</dbReference>
<dbReference type="SUPFAM" id="SSF55186">
    <property type="entry name" value="ThrRS/AlaRS common domain"/>
    <property type="match status" value="1"/>
</dbReference>
<protein>
    <submittedName>
        <fullName evidence="2">Nucleoside kinase</fullName>
    </submittedName>
</protein>
<dbReference type="Proteomes" id="UP000824017">
    <property type="component" value="Unassembled WGS sequence"/>
</dbReference>
<dbReference type="GO" id="GO:0016301">
    <property type="term" value="F:kinase activity"/>
    <property type="evidence" value="ECO:0007669"/>
    <property type="project" value="UniProtKB-KW"/>
</dbReference>
<evidence type="ECO:0000313" key="2">
    <source>
        <dbReference type="EMBL" id="HIZ13588.1"/>
    </source>
</evidence>
<feature type="domain" description="AAA+ ATPase" evidence="1">
    <location>
        <begin position="290"/>
        <end position="451"/>
    </location>
</feature>
<keyword evidence="2" id="KW-0418">Kinase</keyword>
<dbReference type="AlphaFoldDB" id="A0A9D2IJN7"/>
<evidence type="ECO:0000259" key="1">
    <source>
        <dbReference type="SMART" id="SM00382"/>
    </source>
</evidence>
<evidence type="ECO:0000313" key="3">
    <source>
        <dbReference type="Proteomes" id="UP000824017"/>
    </source>
</evidence>
<accession>A0A9D2IJN7</accession>
<keyword evidence="2" id="KW-0808">Transferase</keyword>
<organism evidence="2 3">
    <name type="scientific">Candidatus Mediterraneibacter stercorigallinarum</name>
    <dbReference type="NCBI Taxonomy" id="2838686"/>
    <lineage>
        <taxon>Bacteria</taxon>
        <taxon>Bacillati</taxon>
        <taxon>Bacillota</taxon>
        <taxon>Clostridia</taxon>
        <taxon>Lachnospirales</taxon>
        <taxon>Lachnospiraceae</taxon>
        <taxon>Mediterraneibacter</taxon>
    </lineage>
</organism>
<gene>
    <name evidence="2" type="ORF">H9817_06650</name>
</gene>
<dbReference type="InterPro" id="IPR006083">
    <property type="entry name" value="PRK/URK"/>
</dbReference>